<sequence>MAENCAAHGQKPHSNAPHATRKRRTIIACLPCRKRKLRCITFEQPPTNPCQRCARLNLACEYMSVNIAEALAESDPVQAPPASSLESTSAIAVPVDLSASHHSGNLAPRLPYTFPPPPGARPRYYGQSLPPLGAMEFGAGHPDLQFIGLGVNVGTGQFDPAEHVHVHASGYPPAVGYGMQTDGHRSYPHSYASGPREVDGVRA</sequence>
<dbReference type="CDD" id="cd00067">
    <property type="entry name" value="GAL4"/>
    <property type="match status" value="1"/>
</dbReference>
<dbReference type="SMART" id="SM00066">
    <property type="entry name" value="GAL4"/>
    <property type="match status" value="1"/>
</dbReference>
<dbReference type="PANTHER" id="PTHR47424">
    <property type="entry name" value="REGULATORY PROTEIN GAL4"/>
    <property type="match status" value="1"/>
</dbReference>
<keyword evidence="1" id="KW-0805">Transcription regulation</keyword>
<evidence type="ECO:0000256" key="1">
    <source>
        <dbReference type="ARBA" id="ARBA00023015"/>
    </source>
</evidence>
<dbReference type="Proteomes" id="UP001221142">
    <property type="component" value="Unassembled WGS sequence"/>
</dbReference>
<evidence type="ECO:0000256" key="3">
    <source>
        <dbReference type="ARBA" id="ARBA00023163"/>
    </source>
</evidence>
<dbReference type="InterPro" id="IPR036864">
    <property type="entry name" value="Zn2-C6_fun-type_DNA-bd_sf"/>
</dbReference>
<dbReference type="Gene3D" id="4.10.240.10">
    <property type="entry name" value="Zn(2)-C6 fungal-type DNA-binding domain"/>
    <property type="match status" value="1"/>
</dbReference>
<dbReference type="PROSITE" id="PS00463">
    <property type="entry name" value="ZN2_CY6_FUNGAL_1"/>
    <property type="match status" value="1"/>
</dbReference>
<evidence type="ECO:0000256" key="2">
    <source>
        <dbReference type="ARBA" id="ARBA00023125"/>
    </source>
</evidence>
<dbReference type="PANTHER" id="PTHR47424:SF3">
    <property type="entry name" value="REGULATORY PROTEIN GAL4"/>
    <property type="match status" value="1"/>
</dbReference>
<keyword evidence="4" id="KW-0539">Nucleus</keyword>
<name>A0AAD7BSH5_9AGAR</name>
<evidence type="ECO:0000256" key="4">
    <source>
        <dbReference type="ARBA" id="ARBA00023242"/>
    </source>
</evidence>
<keyword evidence="8" id="KW-1185">Reference proteome</keyword>
<keyword evidence="3" id="KW-0804">Transcription</keyword>
<dbReference type="InterPro" id="IPR051127">
    <property type="entry name" value="Fungal_SecMet_Regulators"/>
</dbReference>
<keyword evidence="2" id="KW-0238">DNA-binding</keyword>
<evidence type="ECO:0000313" key="7">
    <source>
        <dbReference type="EMBL" id="KAJ7629110.1"/>
    </source>
</evidence>
<dbReference type="GO" id="GO:0000981">
    <property type="term" value="F:DNA-binding transcription factor activity, RNA polymerase II-specific"/>
    <property type="evidence" value="ECO:0007669"/>
    <property type="project" value="InterPro"/>
</dbReference>
<dbReference type="InterPro" id="IPR001138">
    <property type="entry name" value="Zn2Cys6_DnaBD"/>
</dbReference>
<accession>A0AAD7BSH5</accession>
<gene>
    <name evidence="7" type="ORF">FB45DRAFT_1029155</name>
</gene>
<dbReference type="Pfam" id="PF00172">
    <property type="entry name" value="Zn_clus"/>
    <property type="match status" value="1"/>
</dbReference>
<comment type="caution">
    <text evidence="7">The sequence shown here is derived from an EMBL/GenBank/DDBJ whole genome shotgun (WGS) entry which is preliminary data.</text>
</comment>
<dbReference type="SUPFAM" id="SSF57701">
    <property type="entry name" value="Zn2/Cys6 DNA-binding domain"/>
    <property type="match status" value="1"/>
</dbReference>
<evidence type="ECO:0000259" key="6">
    <source>
        <dbReference type="PROSITE" id="PS50048"/>
    </source>
</evidence>
<evidence type="ECO:0000313" key="8">
    <source>
        <dbReference type="Proteomes" id="UP001221142"/>
    </source>
</evidence>
<protein>
    <recommendedName>
        <fullName evidence="6">Zn(2)-C6 fungal-type domain-containing protein</fullName>
    </recommendedName>
</protein>
<feature type="domain" description="Zn(2)-C6 fungal-type" evidence="6">
    <location>
        <begin position="28"/>
        <end position="62"/>
    </location>
</feature>
<dbReference type="GO" id="GO:0008270">
    <property type="term" value="F:zinc ion binding"/>
    <property type="evidence" value="ECO:0007669"/>
    <property type="project" value="InterPro"/>
</dbReference>
<organism evidence="7 8">
    <name type="scientific">Roridomyces roridus</name>
    <dbReference type="NCBI Taxonomy" id="1738132"/>
    <lineage>
        <taxon>Eukaryota</taxon>
        <taxon>Fungi</taxon>
        <taxon>Dikarya</taxon>
        <taxon>Basidiomycota</taxon>
        <taxon>Agaricomycotina</taxon>
        <taxon>Agaricomycetes</taxon>
        <taxon>Agaricomycetidae</taxon>
        <taxon>Agaricales</taxon>
        <taxon>Marasmiineae</taxon>
        <taxon>Mycenaceae</taxon>
        <taxon>Roridomyces</taxon>
    </lineage>
</organism>
<proteinExistence type="predicted"/>
<dbReference type="GO" id="GO:0003677">
    <property type="term" value="F:DNA binding"/>
    <property type="evidence" value="ECO:0007669"/>
    <property type="project" value="UniProtKB-KW"/>
</dbReference>
<evidence type="ECO:0000256" key="5">
    <source>
        <dbReference type="SAM" id="MobiDB-lite"/>
    </source>
</evidence>
<dbReference type="EMBL" id="JARKIF010000010">
    <property type="protein sequence ID" value="KAJ7629110.1"/>
    <property type="molecule type" value="Genomic_DNA"/>
</dbReference>
<reference evidence="7" key="1">
    <citation type="submission" date="2023-03" db="EMBL/GenBank/DDBJ databases">
        <title>Massive genome expansion in bonnet fungi (Mycena s.s.) driven by repeated elements and novel gene families across ecological guilds.</title>
        <authorList>
            <consortium name="Lawrence Berkeley National Laboratory"/>
            <person name="Harder C.B."/>
            <person name="Miyauchi S."/>
            <person name="Viragh M."/>
            <person name="Kuo A."/>
            <person name="Thoen E."/>
            <person name="Andreopoulos B."/>
            <person name="Lu D."/>
            <person name="Skrede I."/>
            <person name="Drula E."/>
            <person name="Henrissat B."/>
            <person name="Morin E."/>
            <person name="Kohler A."/>
            <person name="Barry K."/>
            <person name="LaButti K."/>
            <person name="Morin E."/>
            <person name="Salamov A."/>
            <person name="Lipzen A."/>
            <person name="Mereny Z."/>
            <person name="Hegedus B."/>
            <person name="Baldrian P."/>
            <person name="Stursova M."/>
            <person name="Weitz H."/>
            <person name="Taylor A."/>
            <person name="Grigoriev I.V."/>
            <person name="Nagy L.G."/>
            <person name="Martin F."/>
            <person name="Kauserud H."/>
        </authorList>
    </citation>
    <scope>NUCLEOTIDE SEQUENCE</scope>
    <source>
        <strain evidence="7">9284</strain>
    </source>
</reference>
<dbReference type="AlphaFoldDB" id="A0AAD7BSH5"/>
<dbReference type="PROSITE" id="PS50048">
    <property type="entry name" value="ZN2_CY6_FUNGAL_2"/>
    <property type="match status" value="1"/>
</dbReference>
<feature type="region of interest" description="Disordered" evidence="5">
    <location>
        <begin position="1"/>
        <end position="20"/>
    </location>
</feature>